<reference evidence="8" key="1">
    <citation type="submission" date="2020-11" db="EMBL/GenBank/DDBJ databases">
        <title>Nocardioides sp. CBS4Y-1, whole genome shotgun sequence.</title>
        <authorList>
            <person name="Tuo L."/>
        </authorList>
    </citation>
    <scope>NUCLEOTIDE SEQUENCE</scope>
    <source>
        <strain evidence="8">CBS4Y-1</strain>
    </source>
</reference>
<dbReference type="InterPro" id="IPR025405">
    <property type="entry name" value="DUF4131"/>
</dbReference>
<organism evidence="8 9">
    <name type="scientific">Nocardioides acrostichi</name>
    <dbReference type="NCBI Taxonomy" id="2784339"/>
    <lineage>
        <taxon>Bacteria</taxon>
        <taxon>Bacillati</taxon>
        <taxon>Actinomycetota</taxon>
        <taxon>Actinomycetes</taxon>
        <taxon>Propionibacteriales</taxon>
        <taxon>Nocardioidaceae</taxon>
        <taxon>Nocardioides</taxon>
    </lineage>
</organism>
<feature type="transmembrane region" description="Helical" evidence="6">
    <location>
        <begin position="35"/>
        <end position="52"/>
    </location>
</feature>
<evidence type="ECO:0000256" key="3">
    <source>
        <dbReference type="ARBA" id="ARBA00022692"/>
    </source>
</evidence>
<dbReference type="EMBL" id="JADIVZ010000011">
    <property type="protein sequence ID" value="MBF4163324.1"/>
    <property type="molecule type" value="Genomic_DNA"/>
</dbReference>
<dbReference type="SUPFAM" id="SSF56281">
    <property type="entry name" value="Metallo-hydrolase/oxidoreductase"/>
    <property type="match status" value="1"/>
</dbReference>
<dbReference type="Gene3D" id="3.60.15.10">
    <property type="entry name" value="Ribonuclease Z/Hydroxyacylglutathione hydrolase-like"/>
    <property type="match status" value="1"/>
</dbReference>
<feature type="transmembrane region" description="Helical" evidence="6">
    <location>
        <begin position="435"/>
        <end position="457"/>
    </location>
</feature>
<dbReference type="PANTHER" id="PTHR30619:SF1">
    <property type="entry name" value="RECOMBINATION PROTEIN 2"/>
    <property type="match status" value="1"/>
</dbReference>
<dbReference type="InterPro" id="IPR035681">
    <property type="entry name" value="ComA-like_MBL"/>
</dbReference>
<evidence type="ECO:0000256" key="6">
    <source>
        <dbReference type="SAM" id="Phobius"/>
    </source>
</evidence>
<gene>
    <name evidence="8" type="ORF">ISG29_16660</name>
</gene>
<dbReference type="AlphaFoldDB" id="A0A930V523"/>
<feature type="transmembrane region" description="Helical" evidence="6">
    <location>
        <begin position="247"/>
        <end position="266"/>
    </location>
</feature>
<evidence type="ECO:0000256" key="1">
    <source>
        <dbReference type="ARBA" id="ARBA00004651"/>
    </source>
</evidence>
<dbReference type="InterPro" id="IPR052159">
    <property type="entry name" value="Competence_DNA_uptake"/>
</dbReference>
<feature type="domain" description="Metallo-beta-lactamase" evidence="7">
    <location>
        <begin position="529"/>
        <end position="728"/>
    </location>
</feature>
<feature type="transmembrane region" description="Helical" evidence="6">
    <location>
        <begin position="273"/>
        <end position="291"/>
    </location>
</feature>
<dbReference type="InterPro" id="IPR036866">
    <property type="entry name" value="RibonucZ/Hydroxyglut_hydro"/>
</dbReference>
<dbReference type="Proteomes" id="UP000656804">
    <property type="component" value="Unassembled WGS sequence"/>
</dbReference>
<dbReference type="Pfam" id="PF03772">
    <property type="entry name" value="Competence"/>
    <property type="match status" value="1"/>
</dbReference>
<protein>
    <submittedName>
        <fullName evidence="8">ComEC/Rec2 family competence protein</fullName>
    </submittedName>
</protein>
<evidence type="ECO:0000313" key="8">
    <source>
        <dbReference type="EMBL" id="MBF4163324.1"/>
    </source>
</evidence>
<keyword evidence="4 6" id="KW-1133">Transmembrane helix</keyword>
<evidence type="ECO:0000259" key="7">
    <source>
        <dbReference type="SMART" id="SM00849"/>
    </source>
</evidence>
<keyword evidence="2" id="KW-1003">Cell membrane</keyword>
<dbReference type="SMART" id="SM00849">
    <property type="entry name" value="Lactamase_B"/>
    <property type="match status" value="1"/>
</dbReference>
<feature type="transmembrane region" description="Helical" evidence="6">
    <location>
        <begin position="469"/>
        <end position="486"/>
    </location>
</feature>
<comment type="caution">
    <text evidence="8">The sequence shown here is derived from an EMBL/GenBank/DDBJ whole genome shotgun (WGS) entry which is preliminary data.</text>
</comment>
<evidence type="ECO:0000313" key="9">
    <source>
        <dbReference type="Proteomes" id="UP000656804"/>
    </source>
</evidence>
<keyword evidence="5 6" id="KW-0472">Membrane</keyword>
<feature type="transmembrane region" description="Helical" evidence="6">
    <location>
        <begin position="64"/>
        <end position="81"/>
    </location>
</feature>
<feature type="transmembrane region" description="Helical" evidence="6">
    <location>
        <begin position="492"/>
        <end position="508"/>
    </location>
</feature>
<dbReference type="GO" id="GO:0005886">
    <property type="term" value="C:plasma membrane"/>
    <property type="evidence" value="ECO:0007669"/>
    <property type="project" value="UniProtKB-SubCell"/>
</dbReference>
<feature type="transmembrane region" description="Helical" evidence="6">
    <location>
        <begin position="325"/>
        <end position="356"/>
    </location>
</feature>
<keyword evidence="3 6" id="KW-0812">Transmembrane</keyword>
<proteinExistence type="predicted"/>
<dbReference type="NCBIfam" id="TIGR00360">
    <property type="entry name" value="ComEC_N-term"/>
    <property type="match status" value="1"/>
</dbReference>
<dbReference type="RefSeq" id="WP_194504591.1">
    <property type="nucleotide sequence ID" value="NZ_JADIVZ010000011.1"/>
</dbReference>
<evidence type="ECO:0000256" key="5">
    <source>
        <dbReference type="ARBA" id="ARBA00023136"/>
    </source>
</evidence>
<accession>A0A930V523</accession>
<sequence length="774" mass="80548">MPEQRASHDVRTPLLGLAAWAGGLAAASLDARWAMGTVLGLTLLLALGARLPALRARVRRPWPVVLALSLVMVAVAVSALLRTELVTRSPVHDLADEHAHVQVVGTVTSDPRPVTGMFSESVSMRLRVEQVDGRGVTWRLASPVLVIGDPAWGDVPIGTRVRAEGRLTPARDDDLSGVLLGAPAPEVVTEPDVWWRASGAVRASLRESVAHRPEPERILVPALVSGDDAGLDEGVADDFRATGLTHLLAVSGTNLTLVVGFLLLAARWLGVRGRWLLLVGALGICGFVLLARTEPSVLRAATMGAVGLVALSRDGPRRSGGALGVAVLVLLLLDPRLATSVGFALSVLATAGIVWLAPPWRDALVRWMPRWAAEALAVPIAAQLACTPVVAAISGQVSLAAVMANLAAAPVVAPATVLGLLGGLVGLVLPPVGRALGWLASWCVTWIVAVAEHGAALPTAAIGWGTGPWALLLLTVLTVAAALLGPRVVGRPLPACLLAGVLVVVIVVRPPTPSWPLHDWVLVACDVGQGDALALRAGPSSAVVIDTGREPEPVDACLRGLGVRDVPLLVLTHFHADHVSGIEGVLDGRHVEQVLVTTDLDPTTGVAEVEAAAREAGVPMRAATALGEWQVGDVRLRSLWPAPGAVHDGPGDGSTANDASIVLLAEVDGLRILLTGDVEPPGQEAIAQEVPDLSVDVLKVPHHGSRYQDESFLTGLRARLALVSVGADNDYGHPNEPMLDDLRAAGMRVYRTDLDGSIAVGLEDGQMVVATDGH</sequence>
<dbReference type="Pfam" id="PF13567">
    <property type="entry name" value="DUF4131"/>
    <property type="match status" value="1"/>
</dbReference>
<dbReference type="CDD" id="cd07731">
    <property type="entry name" value="ComA-like_MBL-fold"/>
    <property type="match status" value="1"/>
</dbReference>
<comment type="subcellular location">
    <subcellularLocation>
        <location evidence="1">Cell membrane</location>
        <topology evidence="1">Multi-pass membrane protein</topology>
    </subcellularLocation>
</comment>
<dbReference type="InterPro" id="IPR004477">
    <property type="entry name" value="ComEC_N"/>
</dbReference>
<dbReference type="Pfam" id="PF00753">
    <property type="entry name" value="Lactamase_B"/>
    <property type="match status" value="1"/>
</dbReference>
<keyword evidence="9" id="KW-1185">Reference proteome</keyword>
<dbReference type="InterPro" id="IPR001279">
    <property type="entry name" value="Metallo-B-lactamas"/>
</dbReference>
<name>A0A930V523_9ACTN</name>
<evidence type="ECO:0000256" key="4">
    <source>
        <dbReference type="ARBA" id="ARBA00022989"/>
    </source>
</evidence>
<dbReference type="PANTHER" id="PTHR30619">
    <property type="entry name" value="DNA INTERNALIZATION/COMPETENCE PROTEIN COMEC/REC2"/>
    <property type="match status" value="1"/>
</dbReference>
<feature type="transmembrane region" description="Helical" evidence="6">
    <location>
        <begin position="376"/>
        <end position="394"/>
    </location>
</feature>
<feature type="transmembrane region" description="Helical" evidence="6">
    <location>
        <begin position="406"/>
        <end position="429"/>
    </location>
</feature>
<evidence type="ECO:0000256" key="2">
    <source>
        <dbReference type="ARBA" id="ARBA00022475"/>
    </source>
</evidence>